<accession>A0A327ZJK9</accession>
<dbReference type="InterPro" id="IPR041664">
    <property type="entry name" value="AAA_16"/>
</dbReference>
<dbReference type="Pfam" id="PF13191">
    <property type="entry name" value="AAA_16"/>
    <property type="match status" value="1"/>
</dbReference>
<evidence type="ECO:0000256" key="2">
    <source>
        <dbReference type="ARBA" id="ARBA00022840"/>
    </source>
</evidence>
<dbReference type="GO" id="GO:0004016">
    <property type="term" value="F:adenylate cyclase activity"/>
    <property type="evidence" value="ECO:0007669"/>
    <property type="project" value="TreeGrafter"/>
</dbReference>
<proteinExistence type="predicted"/>
<gene>
    <name evidence="4" type="ORF">B0I29_101142</name>
</gene>
<keyword evidence="1" id="KW-0547">Nucleotide-binding</keyword>
<dbReference type="SUPFAM" id="SSF46894">
    <property type="entry name" value="C-terminal effector domain of the bipartite response regulators"/>
    <property type="match status" value="1"/>
</dbReference>
<dbReference type="EMBL" id="QLMJ01000001">
    <property type="protein sequence ID" value="RAK43012.1"/>
    <property type="molecule type" value="Genomic_DNA"/>
</dbReference>
<dbReference type="GO" id="GO:0005524">
    <property type="term" value="F:ATP binding"/>
    <property type="evidence" value="ECO:0007669"/>
    <property type="project" value="UniProtKB-KW"/>
</dbReference>
<evidence type="ECO:0000259" key="3">
    <source>
        <dbReference type="PROSITE" id="PS50043"/>
    </source>
</evidence>
<dbReference type="CDD" id="cd06170">
    <property type="entry name" value="LuxR_C_like"/>
    <property type="match status" value="1"/>
</dbReference>
<comment type="caution">
    <text evidence="4">The sequence shown here is derived from an EMBL/GenBank/DDBJ whole genome shotgun (WGS) entry which is preliminary data.</text>
</comment>
<dbReference type="GO" id="GO:0005737">
    <property type="term" value="C:cytoplasm"/>
    <property type="evidence" value="ECO:0007669"/>
    <property type="project" value="TreeGrafter"/>
</dbReference>
<dbReference type="SUPFAM" id="SSF52540">
    <property type="entry name" value="P-loop containing nucleoside triphosphate hydrolases"/>
    <property type="match status" value="1"/>
</dbReference>
<dbReference type="Pfam" id="PF00196">
    <property type="entry name" value="GerE"/>
    <property type="match status" value="1"/>
</dbReference>
<dbReference type="PANTHER" id="PTHR16305:SF35">
    <property type="entry name" value="TRANSCRIPTIONAL ACTIVATOR DOMAIN"/>
    <property type="match status" value="1"/>
</dbReference>
<sequence>MHGRARERAAVQALLADAGSRGGALLIRGPAGIGKSTLVDDARSTALGRGFRVLTCAGVQRQTSSGMAGLQQLLHVVVDRAEGLPERQRAALRSVFGLGPSTSPDPLVLAVAVLGLLEDLAQEQPLVLIVEDVQWMDEPTLNLIGFVGRRLRDTAIVMLVTCRSEGSETRTELALPELSLGRLPDTEAADLLAELNPAIRRETRDRILEEAEGNPLALVELSRGLLDRGLQDVSSLPARLPLSARLENVFAGQVALLPQPVQDMLLLAASSNDASLSELDKAARLLGVDAPEQRIRQAEDAELLHLAGGELTFRHPLIQSAVYGAASFPRRIAVHRALAEVFAGEPERAAWHRSAGTVGRDEFVARDLETAADDAHTRGALGGAMRYLERAAELSPDPQEMARRLVRAAGTARQGGLAAATARLAEAARKVADDPIVLAGLAFTESTLSMHANTVGPDIDHLIGTARRVAPANREVATDLLVLAAVRCQVEAAAAEVGHRVLEAVRDLPLPDEDPRTLLVKACLEPARHVEELAPAVRAWTRDLVALPPQFGNLLAAVSESLHDWVLAGHGWAVSTEGYRRAGAIGDLVSSQVRLARNLLVRGNLSGAALAADEVLRHGLDLGLPMLASYGATLTAHVAALRGDDDAASAALADADDLVAASPSAELRTMKGWTRGVQALSAGRYADAFDVLSTVTEHPDLCPLVVADLTEAAYRLGNVELAAPMVAEVEERTRPFASVLVTILIQRSLGLLATDDDEAERHFRAALDAPHAVTGYPLQIARTRLLFGEWLRARRRTQAAREELAASATAFDQAGAAGWAALAREELRAAGVAVSGPARQRDALLTAQEMQIATLAADGKSNKEIADQLFLSHRTVGAHLYRIFPKLGITTRAALRDALKFKII</sequence>
<dbReference type="AlphaFoldDB" id="A0A327ZJK9"/>
<evidence type="ECO:0000256" key="1">
    <source>
        <dbReference type="ARBA" id="ARBA00022741"/>
    </source>
</evidence>
<dbReference type="OrthoDB" id="3197423at2"/>
<dbReference type="Proteomes" id="UP000249341">
    <property type="component" value="Unassembled WGS sequence"/>
</dbReference>
<dbReference type="InterPro" id="IPR036388">
    <property type="entry name" value="WH-like_DNA-bd_sf"/>
</dbReference>
<organism evidence="4 5">
    <name type="scientific">Actinoplanes lutulentus</name>
    <dbReference type="NCBI Taxonomy" id="1287878"/>
    <lineage>
        <taxon>Bacteria</taxon>
        <taxon>Bacillati</taxon>
        <taxon>Actinomycetota</taxon>
        <taxon>Actinomycetes</taxon>
        <taxon>Micromonosporales</taxon>
        <taxon>Micromonosporaceae</taxon>
        <taxon>Actinoplanes</taxon>
    </lineage>
</organism>
<evidence type="ECO:0000313" key="4">
    <source>
        <dbReference type="EMBL" id="RAK43012.1"/>
    </source>
</evidence>
<dbReference type="Gene3D" id="1.10.10.10">
    <property type="entry name" value="Winged helix-like DNA-binding domain superfamily/Winged helix DNA-binding domain"/>
    <property type="match status" value="1"/>
</dbReference>
<dbReference type="InterPro" id="IPR016032">
    <property type="entry name" value="Sig_transdc_resp-reg_C-effctor"/>
</dbReference>
<dbReference type="RefSeq" id="WP_111646831.1">
    <property type="nucleotide sequence ID" value="NZ_JACHWI010000001.1"/>
</dbReference>
<dbReference type="PROSITE" id="PS50043">
    <property type="entry name" value="HTH_LUXR_2"/>
    <property type="match status" value="1"/>
</dbReference>
<name>A0A327ZJK9_9ACTN</name>
<reference evidence="4 5" key="1">
    <citation type="submission" date="2018-06" db="EMBL/GenBank/DDBJ databases">
        <title>Genomic Encyclopedia of Type Strains, Phase III (KMG-III): the genomes of soil and plant-associated and newly described type strains.</title>
        <authorList>
            <person name="Whitman W."/>
        </authorList>
    </citation>
    <scope>NUCLEOTIDE SEQUENCE [LARGE SCALE GENOMIC DNA]</scope>
    <source>
        <strain evidence="4 5">CGMCC 4.7090</strain>
    </source>
</reference>
<dbReference type="GO" id="GO:0006355">
    <property type="term" value="P:regulation of DNA-templated transcription"/>
    <property type="evidence" value="ECO:0007669"/>
    <property type="project" value="InterPro"/>
</dbReference>
<dbReference type="SMART" id="SM00421">
    <property type="entry name" value="HTH_LUXR"/>
    <property type="match status" value="1"/>
</dbReference>
<dbReference type="PRINTS" id="PR00038">
    <property type="entry name" value="HTHLUXR"/>
</dbReference>
<evidence type="ECO:0000313" key="5">
    <source>
        <dbReference type="Proteomes" id="UP000249341"/>
    </source>
</evidence>
<dbReference type="PROSITE" id="PS00622">
    <property type="entry name" value="HTH_LUXR_1"/>
    <property type="match status" value="1"/>
</dbReference>
<keyword evidence="5" id="KW-1185">Reference proteome</keyword>
<protein>
    <submittedName>
        <fullName evidence="4">Regulatory LuxR family protein</fullName>
    </submittedName>
</protein>
<feature type="domain" description="HTH luxR-type" evidence="3">
    <location>
        <begin position="838"/>
        <end position="904"/>
    </location>
</feature>
<dbReference type="InterPro" id="IPR000792">
    <property type="entry name" value="Tscrpt_reg_LuxR_C"/>
</dbReference>
<dbReference type="PANTHER" id="PTHR16305">
    <property type="entry name" value="TESTICULAR SOLUBLE ADENYLYL CYCLASE"/>
    <property type="match status" value="1"/>
</dbReference>
<dbReference type="InterPro" id="IPR027417">
    <property type="entry name" value="P-loop_NTPase"/>
</dbReference>
<keyword evidence="2" id="KW-0067">ATP-binding</keyword>
<dbReference type="GO" id="GO:0003677">
    <property type="term" value="F:DNA binding"/>
    <property type="evidence" value="ECO:0007669"/>
    <property type="project" value="InterPro"/>
</dbReference>